<evidence type="ECO:0000313" key="4">
    <source>
        <dbReference type="Proteomes" id="UP000463224"/>
    </source>
</evidence>
<feature type="domain" description="Hydantoinase A/oxoprolinase" evidence="1">
    <location>
        <begin position="334"/>
        <end position="440"/>
    </location>
</feature>
<feature type="domain" description="Hydantoinase A/oxoprolinase" evidence="1">
    <location>
        <begin position="202"/>
        <end position="333"/>
    </location>
</feature>
<dbReference type="Proteomes" id="UP000463224">
    <property type="component" value="Unassembled WGS sequence"/>
</dbReference>
<comment type="caution">
    <text evidence="3">The sequence shown here is derived from an EMBL/GenBank/DDBJ whole genome shotgun (WGS) entry which is preliminary data.</text>
</comment>
<dbReference type="Pfam" id="PF01968">
    <property type="entry name" value="Hydantoinase_A"/>
    <property type="match status" value="2"/>
</dbReference>
<feature type="domain" description="Hydantoinase/oxoprolinase N-terminal" evidence="2">
    <location>
        <begin position="6"/>
        <end position="178"/>
    </location>
</feature>
<dbReference type="Pfam" id="PF05378">
    <property type="entry name" value="Hydant_A_N"/>
    <property type="match status" value="1"/>
</dbReference>
<dbReference type="GO" id="GO:0006749">
    <property type="term" value="P:glutathione metabolic process"/>
    <property type="evidence" value="ECO:0007669"/>
    <property type="project" value="TreeGrafter"/>
</dbReference>
<evidence type="ECO:0000313" key="3">
    <source>
        <dbReference type="EMBL" id="MVA97856.1"/>
    </source>
</evidence>
<evidence type="ECO:0000259" key="2">
    <source>
        <dbReference type="Pfam" id="PF05378"/>
    </source>
</evidence>
<evidence type="ECO:0008006" key="5">
    <source>
        <dbReference type="Google" id="ProtNLM"/>
    </source>
</evidence>
<dbReference type="PANTHER" id="PTHR11365:SF23">
    <property type="entry name" value="HYPOTHETICAL 5-OXOPROLINASE (EUROFUNG)-RELATED"/>
    <property type="match status" value="1"/>
</dbReference>
<protein>
    <recommendedName>
        <fullName evidence="5">Hydantoinase/oxoprolinase</fullName>
    </recommendedName>
</protein>
<dbReference type="InterPro" id="IPR008040">
    <property type="entry name" value="Hydant_A_N"/>
</dbReference>
<name>A0A844QCY5_9HYPH</name>
<dbReference type="PANTHER" id="PTHR11365">
    <property type="entry name" value="5-OXOPROLINASE RELATED"/>
    <property type="match status" value="1"/>
</dbReference>
<sequence length="601" mass="62707">MRILTADIGARFVDIALSADGFFHARKYPIGARAPAPVLLDAVDAMLAQRGLAHRDLAEIRVGSTGAVNALIARSGPRIGLVVTRGFADTLALARQNRIDLYDPVARSAGPTFLVARDDIVEIDGRIAADGGEAEPLDPDGLARAAEHFRQNGIASIAVCLLFAHLDPTHEQKCRASLAAALPSADIVLSHEIDAQPREYERMVSTCVEAWLRPRETGMMDGFAVGLETKGFAGTIRYADAGGALIAQKQARRRVSSLLGNGPAAAIRLAAAVVRVENHGPAISLDIGSTSTDFALVDRQGPASLTETLFCGVPLRQPMVDMESMKMGGDSRFETGEGGEAALSDAVATRFFAGRADAAGLSQATARTVIDRAETEIAARIIRHSVRRNVDAAGAVLVAMGGLGGVLACGIAEKLGMATVIVPAAPAAAGALGLLLSAPAQSAETQIGETVTKLSDAALAEAAHALAETLAVQDGARGENVPVPPIYSIRAAANRHMHGFTLRLGVEPPITAAIRAAIDSHYRERYGVACPGEGYLFSLSARMEHAVSSALPALRGGDAQPELARSGAVATPCGDLVVADGWRVANAYETHFLLTRSLHHG</sequence>
<dbReference type="RefSeq" id="WP_156712762.1">
    <property type="nucleotide sequence ID" value="NZ_WPHG01000002.1"/>
</dbReference>
<reference evidence="3 4" key="1">
    <citation type="submission" date="2019-12" db="EMBL/GenBank/DDBJ databases">
        <title>Nitratireductor arenosus sp. nov., Isolated from sea sand, Jeju island, South Korea.</title>
        <authorList>
            <person name="Kim W."/>
        </authorList>
    </citation>
    <scope>NUCLEOTIDE SEQUENCE [LARGE SCALE GENOMIC DNA]</scope>
    <source>
        <strain evidence="3 4">CAU 1489</strain>
    </source>
</reference>
<keyword evidence="4" id="KW-1185">Reference proteome</keyword>
<proteinExistence type="predicted"/>
<dbReference type="InterPro" id="IPR002821">
    <property type="entry name" value="Hydantoinase_A"/>
</dbReference>
<dbReference type="GO" id="GO:0017168">
    <property type="term" value="F:5-oxoprolinase (ATP-hydrolyzing) activity"/>
    <property type="evidence" value="ECO:0007669"/>
    <property type="project" value="TreeGrafter"/>
</dbReference>
<dbReference type="EMBL" id="WPHG01000002">
    <property type="protein sequence ID" value="MVA97856.1"/>
    <property type="molecule type" value="Genomic_DNA"/>
</dbReference>
<dbReference type="GO" id="GO:0005829">
    <property type="term" value="C:cytosol"/>
    <property type="evidence" value="ECO:0007669"/>
    <property type="project" value="TreeGrafter"/>
</dbReference>
<evidence type="ECO:0000259" key="1">
    <source>
        <dbReference type="Pfam" id="PF01968"/>
    </source>
</evidence>
<accession>A0A844QCY5</accession>
<dbReference type="AlphaFoldDB" id="A0A844QCY5"/>
<gene>
    <name evidence="3" type="ORF">GN330_11430</name>
</gene>
<organism evidence="3 4">
    <name type="scientific">Nitratireductor arenosus</name>
    <dbReference type="NCBI Taxonomy" id="2682096"/>
    <lineage>
        <taxon>Bacteria</taxon>
        <taxon>Pseudomonadati</taxon>
        <taxon>Pseudomonadota</taxon>
        <taxon>Alphaproteobacteria</taxon>
        <taxon>Hyphomicrobiales</taxon>
        <taxon>Phyllobacteriaceae</taxon>
        <taxon>Nitratireductor</taxon>
    </lineage>
</organism>
<dbReference type="InterPro" id="IPR045079">
    <property type="entry name" value="Oxoprolinase-like"/>
</dbReference>